<dbReference type="SUPFAM" id="SSF55154">
    <property type="entry name" value="CYTH-like phosphatases"/>
    <property type="match status" value="1"/>
</dbReference>
<keyword evidence="3" id="KW-1185">Reference proteome</keyword>
<accession>A0A4Q0VP59</accession>
<evidence type="ECO:0000313" key="2">
    <source>
        <dbReference type="EMBL" id="RXI98232.1"/>
    </source>
</evidence>
<dbReference type="InterPro" id="IPR033469">
    <property type="entry name" value="CYTH-like_dom_sf"/>
</dbReference>
<protein>
    <submittedName>
        <fullName evidence="2">CYTH domain-containing protein</fullName>
    </submittedName>
</protein>
<name>A0A4Q0VP59_9BACI</name>
<feature type="domain" description="CYTH" evidence="1">
    <location>
        <begin position="4"/>
        <end position="192"/>
    </location>
</feature>
<proteinExistence type="predicted"/>
<dbReference type="SMART" id="SM01118">
    <property type="entry name" value="CYTH"/>
    <property type="match status" value="1"/>
</dbReference>
<dbReference type="InterPro" id="IPR023577">
    <property type="entry name" value="CYTH_domain"/>
</dbReference>
<organism evidence="2 3">
    <name type="scientific">Anaerobacillus alkaliphilus</name>
    <dbReference type="NCBI Taxonomy" id="1548597"/>
    <lineage>
        <taxon>Bacteria</taxon>
        <taxon>Bacillati</taxon>
        <taxon>Bacillota</taxon>
        <taxon>Bacilli</taxon>
        <taxon>Bacillales</taxon>
        <taxon>Bacillaceae</taxon>
        <taxon>Anaerobacillus</taxon>
    </lineage>
</organism>
<reference evidence="2 3" key="1">
    <citation type="journal article" date="2019" name="Int. J. Syst. Evol. Microbiol.">
        <title>Anaerobacillus alkaliphilus sp. nov., a novel alkaliphilic and moderately halophilic bacterium.</title>
        <authorList>
            <person name="Borsodi A.K."/>
            <person name="Aszalos J.M."/>
            <person name="Bihari P."/>
            <person name="Nagy I."/>
            <person name="Schumann P."/>
            <person name="Sproer C."/>
            <person name="Kovacs A.L."/>
            <person name="Boka K."/>
            <person name="Dobosy P."/>
            <person name="Ovari M."/>
            <person name="Szili-Kovacs T."/>
            <person name="Toth E."/>
        </authorList>
    </citation>
    <scope>NUCLEOTIDE SEQUENCE [LARGE SCALE GENOMIC DNA]</scope>
    <source>
        <strain evidence="2 3">B16-10</strain>
    </source>
</reference>
<dbReference type="PROSITE" id="PS51707">
    <property type="entry name" value="CYTH"/>
    <property type="match status" value="1"/>
</dbReference>
<gene>
    <name evidence="2" type="ORF">DS745_18015</name>
</gene>
<evidence type="ECO:0000313" key="3">
    <source>
        <dbReference type="Proteomes" id="UP000290649"/>
    </source>
</evidence>
<dbReference type="OrthoDB" id="384378at2"/>
<dbReference type="EMBL" id="QOUX01000046">
    <property type="protein sequence ID" value="RXI98232.1"/>
    <property type="molecule type" value="Genomic_DNA"/>
</dbReference>
<sequence length="195" mass="22938">MSQEIEIEFKNLVSKSDFHVLCKKFFIDQSAFVSQINHYFDSDDFLLKSNHSALRIREKNKQYTLTLKQPNVIGLLETHQKLTREEATSAFKGILPPGLIADQLLLSFNIDIVKLRYLGSLITNRAEIEYHGGTLVFDHSKYLDTEDFEIEYEVNEEEIGKEIFENIFRENKISIKKTDNKIKRFFLRKQQLENK</sequence>
<evidence type="ECO:0000259" key="1">
    <source>
        <dbReference type="PROSITE" id="PS51707"/>
    </source>
</evidence>
<dbReference type="RefSeq" id="WP_129079592.1">
    <property type="nucleotide sequence ID" value="NZ_QOUX01000046.1"/>
</dbReference>
<dbReference type="InterPro" id="IPR009195">
    <property type="entry name" value="Uncharacterised_YjbK"/>
</dbReference>
<comment type="caution">
    <text evidence="2">The sequence shown here is derived from an EMBL/GenBank/DDBJ whole genome shotgun (WGS) entry which is preliminary data.</text>
</comment>
<dbReference type="Gene3D" id="2.40.320.10">
    <property type="entry name" value="Hypothetical Protein Pfu-838710-001"/>
    <property type="match status" value="1"/>
</dbReference>
<dbReference type="CDD" id="cd07762">
    <property type="entry name" value="CYTH-like_Pase_1"/>
    <property type="match status" value="1"/>
</dbReference>
<dbReference type="Proteomes" id="UP000290649">
    <property type="component" value="Unassembled WGS sequence"/>
</dbReference>
<dbReference type="AlphaFoldDB" id="A0A4Q0VP59"/>
<dbReference type="PIRSF" id="PIRSF012526">
    <property type="entry name" value="CYTH_UCP012526"/>
    <property type="match status" value="1"/>
</dbReference>
<dbReference type="Pfam" id="PF01928">
    <property type="entry name" value="CYTH"/>
    <property type="match status" value="1"/>
</dbReference>